<dbReference type="RefSeq" id="WP_008071050.1">
    <property type="nucleotide sequence ID" value="NZ_AQWK01000008.1"/>
</dbReference>
<name>F1ZCB0_9SPHN</name>
<keyword evidence="1" id="KW-0560">Oxidoreductase</keyword>
<dbReference type="AlphaFoldDB" id="F1ZCB0"/>
<dbReference type="STRING" id="983920.Y88_3008"/>
<sequence>MANRKLAPQAVSFWLETCGDDLSPRPRLKSDITADVAIMGGGFTGLWTAWFLLQHEPSLDIVIVERDFVGHGASGRNGGWVSPRYPVDAHAMIARFGADKARATLLALEDMVESIGTTLAEAGIDAHYRKTGLLTLARGEHQLPGLYATLRTFQRLGLADDKRILSASEAFDRVHATKVHGGLASDGGAAVHPGRLVRGLARALEARGVRIYEGTAVKSVRFGSDAGLETKGGFVSARRAVVTAGEAYLSGLSQFRRDLLPMSSMIILSEPLTPAQWEEIGWAAGESLSSPVHTKNYLTKTTDGRILYGSRGALYQYASAMPEDVVRDEAIFTKMRGEVRDWWPLLHGVRFTHSWGGYLGIPRDWVPSVWFDPDSRHARCEGYTGRGVATSALSASLLAAQVLGKPSSLEGLPFHRPQAPRWEVEPFRYYGVRYVQNAFARIDEAETAGERLPFDAPLASWLGEQ</sequence>
<dbReference type="Proteomes" id="UP000004728">
    <property type="component" value="Unassembled WGS sequence"/>
</dbReference>
<gene>
    <name evidence="3" type="ORF">Y88_3008</name>
</gene>
<dbReference type="PANTHER" id="PTHR13847:SF285">
    <property type="entry name" value="FAD DEPENDENT OXIDOREDUCTASE DOMAIN-CONTAINING PROTEIN"/>
    <property type="match status" value="1"/>
</dbReference>
<dbReference type="InParanoid" id="F1ZCB0"/>
<dbReference type="HOGENOM" id="CLU_007884_3_2_5"/>
<comment type="caution">
    <text evidence="3">The sequence shown here is derived from an EMBL/GenBank/DDBJ whole genome shotgun (WGS) entry which is preliminary data.</text>
</comment>
<dbReference type="EMBL" id="AEWJ01000054">
    <property type="protein sequence ID" value="EGD57682.1"/>
    <property type="molecule type" value="Genomic_DNA"/>
</dbReference>
<evidence type="ECO:0000313" key="3">
    <source>
        <dbReference type="EMBL" id="EGD57682.1"/>
    </source>
</evidence>
<evidence type="ECO:0000313" key="4">
    <source>
        <dbReference type="Proteomes" id="UP000004728"/>
    </source>
</evidence>
<dbReference type="Pfam" id="PF01266">
    <property type="entry name" value="DAO"/>
    <property type="match status" value="1"/>
</dbReference>
<feature type="domain" description="FAD dependent oxidoreductase" evidence="2">
    <location>
        <begin position="35"/>
        <end position="400"/>
    </location>
</feature>
<dbReference type="OrthoDB" id="9806601at2"/>
<dbReference type="Gene3D" id="3.30.9.10">
    <property type="entry name" value="D-Amino Acid Oxidase, subunit A, domain 2"/>
    <property type="match status" value="1"/>
</dbReference>
<dbReference type="GO" id="GO:0016491">
    <property type="term" value="F:oxidoreductase activity"/>
    <property type="evidence" value="ECO:0007669"/>
    <property type="project" value="UniProtKB-KW"/>
</dbReference>
<dbReference type="InterPro" id="IPR036188">
    <property type="entry name" value="FAD/NAD-bd_sf"/>
</dbReference>
<dbReference type="Gene3D" id="3.50.50.60">
    <property type="entry name" value="FAD/NAD(P)-binding domain"/>
    <property type="match status" value="1"/>
</dbReference>
<organism evidence="3 4">
    <name type="scientific">Novosphingobium nitrogenifigens DSM 19370</name>
    <dbReference type="NCBI Taxonomy" id="983920"/>
    <lineage>
        <taxon>Bacteria</taxon>
        <taxon>Pseudomonadati</taxon>
        <taxon>Pseudomonadota</taxon>
        <taxon>Alphaproteobacteria</taxon>
        <taxon>Sphingomonadales</taxon>
        <taxon>Sphingomonadaceae</taxon>
        <taxon>Novosphingobium</taxon>
    </lineage>
</organism>
<keyword evidence="4" id="KW-1185">Reference proteome</keyword>
<reference evidence="3 4" key="1">
    <citation type="journal article" date="2012" name="J. Bacteriol.">
        <title>Draft Genome Sequence of Novosphingobium nitrogenifigens Y88T.</title>
        <authorList>
            <person name="Strabala T.J."/>
            <person name="Macdonald L."/>
            <person name="Liu V."/>
            <person name="Smit A.M."/>
        </authorList>
    </citation>
    <scope>NUCLEOTIDE SEQUENCE [LARGE SCALE GENOMIC DNA]</scope>
    <source>
        <strain evidence="3 4">DSM 19370</strain>
    </source>
</reference>
<dbReference type="PANTHER" id="PTHR13847">
    <property type="entry name" value="SARCOSINE DEHYDROGENASE-RELATED"/>
    <property type="match status" value="1"/>
</dbReference>
<evidence type="ECO:0000256" key="1">
    <source>
        <dbReference type="ARBA" id="ARBA00023002"/>
    </source>
</evidence>
<protein>
    <submittedName>
        <fullName evidence="3">FAD dependent oxidoreductase</fullName>
    </submittedName>
</protein>
<proteinExistence type="predicted"/>
<dbReference type="eggNOG" id="COG0665">
    <property type="taxonomic scope" value="Bacteria"/>
</dbReference>
<dbReference type="SUPFAM" id="SSF51905">
    <property type="entry name" value="FAD/NAD(P)-binding domain"/>
    <property type="match status" value="1"/>
</dbReference>
<dbReference type="InterPro" id="IPR006076">
    <property type="entry name" value="FAD-dep_OxRdtase"/>
</dbReference>
<dbReference type="GO" id="GO:0005737">
    <property type="term" value="C:cytoplasm"/>
    <property type="evidence" value="ECO:0007669"/>
    <property type="project" value="TreeGrafter"/>
</dbReference>
<evidence type="ECO:0000259" key="2">
    <source>
        <dbReference type="Pfam" id="PF01266"/>
    </source>
</evidence>
<accession>F1ZCB0</accession>